<gene>
    <name evidence="1" type="ORF">DSPE1174_LOCUS24276</name>
</gene>
<dbReference type="AlphaFoldDB" id="A0A7S2DP93"/>
<name>A0A7S2DP93_9STRA</name>
<organism evidence="1">
    <name type="scientific">Octactis speculum</name>
    <dbReference type="NCBI Taxonomy" id="3111310"/>
    <lineage>
        <taxon>Eukaryota</taxon>
        <taxon>Sar</taxon>
        <taxon>Stramenopiles</taxon>
        <taxon>Ochrophyta</taxon>
        <taxon>Dictyochophyceae</taxon>
        <taxon>Dictyochales</taxon>
        <taxon>Dictyochaceae</taxon>
        <taxon>Octactis</taxon>
    </lineage>
</organism>
<protein>
    <submittedName>
        <fullName evidence="1">Uncharacterized protein</fullName>
    </submittedName>
</protein>
<proteinExistence type="predicted"/>
<sequence length="167" mass="18582">MGAACSNIFSCLDDDGERDKINTGASVKEKYMKFRARMNTGVSVEKLSDGRDKYEVLMKIDDDKKTLVFRFPGSSEDSGLPEDTDPECRPQDIGRISVRRATDPDPQVKEFAGSKILRASLDPRDALKAFILEGVNEDGTQTHINILCKDENDAEELIQGFKTKESS</sequence>
<evidence type="ECO:0000313" key="1">
    <source>
        <dbReference type="EMBL" id="CAD9460337.1"/>
    </source>
</evidence>
<reference evidence="1" key="1">
    <citation type="submission" date="2021-01" db="EMBL/GenBank/DDBJ databases">
        <authorList>
            <person name="Corre E."/>
            <person name="Pelletier E."/>
            <person name="Niang G."/>
            <person name="Scheremetjew M."/>
            <person name="Finn R."/>
            <person name="Kale V."/>
            <person name="Holt S."/>
            <person name="Cochrane G."/>
            <person name="Meng A."/>
            <person name="Brown T."/>
            <person name="Cohen L."/>
        </authorList>
    </citation>
    <scope>NUCLEOTIDE SEQUENCE</scope>
    <source>
        <strain evidence="1">CCMP1381</strain>
    </source>
</reference>
<dbReference type="EMBL" id="HBGS01046810">
    <property type="protein sequence ID" value="CAD9460337.1"/>
    <property type="molecule type" value="Transcribed_RNA"/>
</dbReference>
<accession>A0A7S2DP93</accession>